<dbReference type="EMBL" id="RHJS01000002">
    <property type="protein sequence ID" value="RRK34498.1"/>
    <property type="molecule type" value="Genomic_DNA"/>
</dbReference>
<evidence type="ECO:0000313" key="2">
    <source>
        <dbReference type="Proteomes" id="UP000274920"/>
    </source>
</evidence>
<proteinExistence type="predicted"/>
<dbReference type="InterPro" id="IPR025051">
    <property type="entry name" value="DUF3990"/>
</dbReference>
<organism evidence="1 2">
    <name type="scientific">Schaedlerella arabinosiphila</name>
    <dbReference type="NCBI Taxonomy" id="2044587"/>
    <lineage>
        <taxon>Bacteria</taxon>
        <taxon>Bacillati</taxon>
        <taxon>Bacillota</taxon>
        <taxon>Clostridia</taxon>
        <taxon>Lachnospirales</taxon>
        <taxon>Lachnospiraceae</taxon>
        <taxon>Schaedlerella</taxon>
    </lineage>
</organism>
<sequence>MTEEWLDFIANCRTGHPHIYDIVEGPMANDTISLRRHFPLRTD</sequence>
<name>A0A426DP07_9FIRM</name>
<gene>
    <name evidence="1" type="ORF">EBB54_26535</name>
</gene>
<reference evidence="1" key="1">
    <citation type="submission" date="2018-10" db="EMBL/GenBank/DDBJ databases">
        <title>Schaedlerella arabinophila gen. nov. sp. nov., isolated from the mouse intestinal tract and comparative analysis with the genome of the closely related altered Schaedler flora strain ASF502.</title>
        <authorList>
            <person name="Miyake S."/>
            <person name="Soh M."/>
            <person name="Seedorf H."/>
        </authorList>
    </citation>
    <scope>NUCLEOTIDE SEQUENCE [LARGE SCALE GENOMIC DNA]</scope>
    <source>
        <strain evidence="1">DSM 106076</strain>
    </source>
</reference>
<dbReference type="AlphaFoldDB" id="A0A426DP07"/>
<comment type="caution">
    <text evidence="1">The sequence shown here is derived from an EMBL/GenBank/DDBJ whole genome shotgun (WGS) entry which is preliminary data.</text>
</comment>
<keyword evidence="2" id="KW-1185">Reference proteome</keyword>
<dbReference type="Pfam" id="PF13151">
    <property type="entry name" value="DUF3990"/>
    <property type="match status" value="1"/>
</dbReference>
<dbReference type="Proteomes" id="UP000274920">
    <property type="component" value="Unassembled WGS sequence"/>
</dbReference>
<accession>A0A426DP07</accession>
<evidence type="ECO:0000313" key="1">
    <source>
        <dbReference type="EMBL" id="RRK34498.1"/>
    </source>
</evidence>
<protein>
    <submittedName>
        <fullName evidence="1">DUF3990 domain-containing protein</fullName>
    </submittedName>
</protein>